<name>T1GEN3_MEGSC</name>
<dbReference type="Proteomes" id="UP000015102">
    <property type="component" value="Unassembled WGS sequence"/>
</dbReference>
<evidence type="ECO:0000256" key="2">
    <source>
        <dbReference type="ARBA" id="ARBA00023043"/>
    </source>
</evidence>
<proteinExistence type="predicted"/>
<keyword evidence="2 3" id="KW-0040">ANK repeat</keyword>
<dbReference type="SMART" id="SM00248">
    <property type="entry name" value="ANK"/>
    <property type="match status" value="3"/>
</dbReference>
<reference evidence="6" key="1">
    <citation type="submission" date="2013-02" db="EMBL/GenBank/DDBJ databases">
        <authorList>
            <person name="Hughes D."/>
        </authorList>
    </citation>
    <scope>NUCLEOTIDE SEQUENCE</scope>
    <source>
        <strain>Durham</strain>
        <strain evidence="6">NC isolate 2 -- Noor lab</strain>
    </source>
</reference>
<reference evidence="5" key="2">
    <citation type="submission" date="2015-06" db="UniProtKB">
        <authorList>
            <consortium name="EnsemblMetazoa"/>
        </authorList>
    </citation>
    <scope>IDENTIFICATION</scope>
</reference>
<dbReference type="EMBL" id="CAQQ02071797">
    <property type="status" value="NOT_ANNOTATED_CDS"/>
    <property type="molecule type" value="Genomic_DNA"/>
</dbReference>
<organism evidence="5 6">
    <name type="scientific">Megaselia scalaris</name>
    <name type="common">Humpbacked fly</name>
    <name type="synonym">Phora scalaris</name>
    <dbReference type="NCBI Taxonomy" id="36166"/>
    <lineage>
        <taxon>Eukaryota</taxon>
        <taxon>Metazoa</taxon>
        <taxon>Ecdysozoa</taxon>
        <taxon>Arthropoda</taxon>
        <taxon>Hexapoda</taxon>
        <taxon>Insecta</taxon>
        <taxon>Pterygota</taxon>
        <taxon>Neoptera</taxon>
        <taxon>Endopterygota</taxon>
        <taxon>Diptera</taxon>
        <taxon>Brachycera</taxon>
        <taxon>Muscomorpha</taxon>
        <taxon>Platypezoidea</taxon>
        <taxon>Phoridae</taxon>
        <taxon>Megaseliini</taxon>
        <taxon>Megaselia</taxon>
    </lineage>
</organism>
<keyword evidence="6" id="KW-1185">Reference proteome</keyword>
<protein>
    <submittedName>
        <fullName evidence="5">Uncharacterized protein</fullName>
    </submittedName>
</protein>
<sequence>MTSFPLKPPLNNKNIIATIASDGQVYSLDNNTSNFVKMLPFASLNGTDGDHGESMLKTTPAAILDLGKNLIQYAKDDNVEGVAEMMAKGAPFSSDWLGMTPIHYAVVNNSIPITEVLLNAGVNVDVKTKVDRTPLHLAAYYGRDEIAEMILSSGKCRMLLRFDADPTVVSKFGKTPIAIAVQTEQPDILEILENAKNSQQSKKFNEESMANAQLMDETDKEASDAVNSILGLTGEPAPPIEVEDDEDNKVRAIICNHDDDDDQSTDVDSMTYLTNSMNGHGNQTTLEMLKTHGISMISEDDEDSSSNLLTSALQSGRTLVLSEVNGDNKPKIVTNSKPAMHFINPKEKKNITTVGNKNVRVISMEELQKMNNDKFKPTMKRITKVAPQIQQTAPRKVFMSPKITQPHQINPITRKIEDFSEDEISSKIPKVTSGTFTTNLSELERRKPTLKVIKHTPTSSPSSLGAIKIQNSQQRFTPNQTTNIQPPQRTKGPVLPLLNTADTSREIFQLKKQVKEMKFRMDDVQRENEQLRRRIDKLEGLQLENESLTARLEHIEKILCNQIAMENPDDVIEEEQDFDESIMQQL</sequence>
<dbReference type="STRING" id="36166.T1GEN3"/>
<dbReference type="GO" id="GO:0005634">
    <property type="term" value="C:nucleus"/>
    <property type="evidence" value="ECO:0007669"/>
    <property type="project" value="TreeGrafter"/>
</dbReference>
<feature type="repeat" description="ANK" evidence="3">
    <location>
        <begin position="97"/>
        <end position="129"/>
    </location>
</feature>
<dbReference type="Pfam" id="PF12796">
    <property type="entry name" value="Ank_2"/>
    <property type="match status" value="1"/>
</dbReference>
<keyword evidence="4" id="KW-0175">Coiled coil</keyword>
<evidence type="ECO:0000256" key="4">
    <source>
        <dbReference type="SAM" id="Coils"/>
    </source>
</evidence>
<dbReference type="Gene3D" id="1.25.40.20">
    <property type="entry name" value="Ankyrin repeat-containing domain"/>
    <property type="match status" value="1"/>
</dbReference>
<accession>T1GEN3</accession>
<evidence type="ECO:0000256" key="1">
    <source>
        <dbReference type="ARBA" id="ARBA00022737"/>
    </source>
</evidence>
<dbReference type="PROSITE" id="PS50088">
    <property type="entry name" value="ANK_REPEAT"/>
    <property type="match status" value="2"/>
</dbReference>
<dbReference type="PROSITE" id="PS50297">
    <property type="entry name" value="ANK_REP_REGION"/>
    <property type="match status" value="2"/>
</dbReference>
<dbReference type="GO" id="GO:0045944">
    <property type="term" value="P:positive regulation of transcription by RNA polymerase II"/>
    <property type="evidence" value="ECO:0007669"/>
    <property type="project" value="TreeGrafter"/>
</dbReference>
<dbReference type="InterPro" id="IPR050663">
    <property type="entry name" value="Ankyrin-SOCS_Box"/>
</dbReference>
<dbReference type="InterPro" id="IPR036770">
    <property type="entry name" value="Ankyrin_rpt-contain_sf"/>
</dbReference>
<dbReference type="EnsemblMetazoa" id="MESCA001801-RA">
    <property type="protein sequence ID" value="MESCA001801-PA"/>
    <property type="gene ID" value="MESCA001801"/>
</dbReference>
<evidence type="ECO:0000313" key="6">
    <source>
        <dbReference type="Proteomes" id="UP000015102"/>
    </source>
</evidence>
<dbReference type="InterPro" id="IPR002110">
    <property type="entry name" value="Ankyrin_rpt"/>
</dbReference>
<dbReference type="OMA" id="VYPMEHS"/>
<dbReference type="PANTHER" id="PTHR24193:SF128">
    <property type="entry name" value="GA-BINDING PROTEIN SUBUNIT BETA-1"/>
    <property type="match status" value="1"/>
</dbReference>
<dbReference type="HOGENOM" id="CLU_473498_0_0_1"/>
<evidence type="ECO:0000256" key="3">
    <source>
        <dbReference type="PROSITE-ProRule" id="PRU00023"/>
    </source>
</evidence>
<dbReference type="SUPFAM" id="SSF48403">
    <property type="entry name" value="Ankyrin repeat"/>
    <property type="match status" value="1"/>
</dbReference>
<dbReference type="PANTHER" id="PTHR24193">
    <property type="entry name" value="ANKYRIN REPEAT PROTEIN"/>
    <property type="match status" value="1"/>
</dbReference>
<evidence type="ECO:0000313" key="5">
    <source>
        <dbReference type="EnsemblMetazoa" id="MESCA001801-PA"/>
    </source>
</evidence>
<dbReference type="EMBL" id="CAQQ02071796">
    <property type="status" value="NOT_ANNOTATED_CDS"/>
    <property type="molecule type" value="Genomic_DNA"/>
</dbReference>
<dbReference type="AlphaFoldDB" id="T1GEN3"/>
<feature type="repeat" description="ANK" evidence="3">
    <location>
        <begin position="130"/>
        <end position="154"/>
    </location>
</feature>
<dbReference type="GO" id="GO:0000976">
    <property type="term" value="F:transcription cis-regulatory region binding"/>
    <property type="evidence" value="ECO:0007669"/>
    <property type="project" value="TreeGrafter"/>
</dbReference>
<keyword evidence="1" id="KW-0677">Repeat</keyword>
<feature type="coiled-coil region" evidence="4">
    <location>
        <begin position="507"/>
        <end position="558"/>
    </location>
</feature>